<sequence length="258" mass="28931">MLYHQRLTRGMDCDAAHHERTGVAMASVVNPLQVSRFLQVYDESAAQRGIQLSIGFDFHKYVSVTLATPTKRPTYPNFRPDRSPIRSGEGYWIIGFDKNNEVALLEAARLYDLSHSNFAEHLQSLKAFYADPTAHAHPHDRCTCIAPTAKKIVGKVAYHGDRWIRRDFRGQGIPKIMAGIARGVSLAMWAPDFLCALVARRILDKGSVYGYAHCEPGGSILQLIEEDIVDDDCLVWLTGEELRSLVDRHNINELIVAS</sequence>
<proteinExistence type="predicted"/>
<dbReference type="EMBL" id="LLYA01000010">
    <property type="protein sequence ID" value="KRR29866.1"/>
    <property type="molecule type" value="Genomic_DNA"/>
</dbReference>
<dbReference type="Proteomes" id="UP000052023">
    <property type="component" value="Unassembled WGS sequence"/>
</dbReference>
<organism evidence="1 2">
    <name type="scientific">Bradyrhizobium retamae</name>
    <dbReference type="NCBI Taxonomy" id="1300035"/>
    <lineage>
        <taxon>Bacteria</taxon>
        <taxon>Pseudomonadati</taxon>
        <taxon>Pseudomonadota</taxon>
        <taxon>Alphaproteobacteria</taxon>
        <taxon>Hyphomicrobiales</taxon>
        <taxon>Nitrobacteraceae</taxon>
        <taxon>Bradyrhizobium</taxon>
    </lineage>
</organism>
<evidence type="ECO:0000313" key="2">
    <source>
        <dbReference type="Proteomes" id="UP000052023"/>
    </source>
</evidence>
<protein>
    <submittedName>
        <fullName evidence="1">Uncharacterized protein</fullName>
    </submittedName>
</protein>
<reference evidence="1 2" key="1">
    <citation type="submission" date="2014-03" db="EMBL/GenBank/DDBJ databases">
        <title>Bradyrhizobium valentinum sp. nov., isolated from effective nodules of Lupinus mariae-josephae, a lupine endemic of basic-lime soils in Eastern Spain.</title>
        <authorList>
            <person name="Duran D."/>
            <person name="Rey L."/>
            <person name="Navarro A."/>
            <person name="Busquets A."/>
            <person name="Imperial J."/>
            <person name="Ruiz-Argueso T."/>
        </authorList>
    </citation>
    <scope>NUCLEOTIDE SEQUENCE [LARGE SCALE GENOMIC DNA]</scope>
    <source>
        <strain evidence="1 2">Ro19</strain>
    </source>
</reference>
<evidence type="ECO:0000313" key="1">
    <source>
        <dbReference type="EMBL" id="KRR29866.1"/>
    </source>
</evidence>
<dbReference type="AlphaFoldDB" id="A0A0R3NCT0"/>
<name>A0A0R3NCT0_9BRAD</name>
<accession>A0A0R3NCT0</accession>
<gene>
    <name evidence="1" type="ORF">CQ13_38155</name>
</gene>
<comment type="caution">
    <text evidence="1">The sequence shown here is derived from an EMBL/GenBank/DDBJ whole genome shotgun (WGS) entry which is preliminary data.</text>
</comment>
<keyword evidence="2" id="KW-1185">Reference proteome</keyword>